<gene>
    <name evidence="2" type="ORF">POSPLADRAFT_1158437</name>
</gene>
<evidence type="ECO:0000313" key="3">
    <source>
        <dbReference type="Proteomes" id="UP000194127"/>
    </source>
</evidence>
<keyword evidence="3" id="KW-1185">Reference proteome</keyword>
<name>A0A1X6MKJ8_9APHY</name>
<feature type="region of interest" description="Disordered" evidence="1">
    <location>
        <begin position="122"/>
        <end position="142"/>
    </location>
</feature>
<sequence>MSINKQLTYTQAVDSGNDSWVSDCGMEVNASLERWDSASVRYQVLLGVKHDVIDQEDPAEYSKGDIMEPTDEGGKSSHIKQGHKGADDAGVLNEKVMFARAQASSHKRELCTTNEACVPAGNISPWTALSSAPSKRQQQVVD</sequence>
<dbReference type="AlphaFoldDB" id="A0A1X6MKJ8"/>
<dbReference type="RefSeq" id="XP_024333741.1">
    <property type="nucleotide sequence ID" value="XM_024487321.1"/>
</dbReference>
<accession>A0A1X6MKJ8</accession>
<evidence type="ECO:0000313" key="2">
    <source>
        <dbReference type="EMBL" id="OSX56947.1"/>
    </source>
</evidence>
<feature type="compositionally biased region" description="Polar residues" evidence="1">
    <location>
        <begin position="124"/>
        <end position="142"/>
    </location>
</feature>
<dbReference type="OrthoDB" id="10281307at2759"/>
<dbReference type="GeneID" id="36332270"/>
<dbReference type="Proteomes" id="UP000194127">
    <property type="component" value="Unassembled WGS sequence"/>
</dbReference>
<reference evidence="2 3" key="1">
    <citation type="submission" date="2017-04" db="EMBL/GenBank/DDBJ databases">
        <title>Genome Sequence of the Model Brown-Rot Fungus Postia placenta SB12.</title>
        <authorList>
            <consortium name="DOE Joint Genome Institute"/>
            <person name="Gaskell J."/>
            <person name="Kersten P."/>
            <person name="Larrondo L.F."/>
            <person name="Canessa P."/>
            <person name="Martinez D."/>
            <person name="Hibbett D."/>
            <person name="Schmoll M."/>
            <person name="Kubicek C.P."/>
            <person name="Martinez A.T."/>
            <person name="Yadav J."/>
            <person name="Master E."/>
            <person name="Magnuson J.K."/>
            <person name="James T."/>
            <person name="Yaver D."/>
            <person name="Berka R."/>
            <person name="Labutti K."/>
            <person name="Lipzen A."/>
            <person name="Aerts A."/>
            <person name="Barry K."/>
            <person name="Henrissat B."/>
            <person name="Blanchette R."/>
            <person name="Grigoriev I."/>
            <person name="Cullen D."/>
        </authorList>
    </citation>
    <scope>NUCLEOTIDE SEQUENCE [LARGE SCALE GENOMIC DNA]</scope>
    <source>
        <strain evidence="2 3">MAD-698-R-SB12</strain>
    </source>
</reference>
<proteinExistence type="predicted"/>
<dbReference type="EMBL" id="KZ110610">
    <property type="protein sequence ID" value="OSX56947.1"/>
    <property type="molecule type" value="Genomic_DNA"/>
</dbReference>
<feature type="region of interest" description="Disordered" evidence="1">
    <location>
        <begin position="56"/>
        <end position="86"/>
    </location>
</feature>
<evidence type="ECO:0000256" key="1">
    <source>
        <dbReference type="SAM" id="MobiDB-lite"/>
    </source>
</evidence>
<organism evidence="2 3">
    <name type="scientific">Postia placenta MAD-698-R-SB12</name>
    <dbReference type="NCBI Taxonomy" id="670580"/>
    <lineage>
        <taxon>Eukaryota</taxon>
        <taxon>Fungi</taxon>
        <taxon>Dikarya</taxon>
        <taxon>Basidiomycota</taxon>
        <taxon>Agaricomycotina</taxon>
        <taxon>Agaricomycetes</taxon>
        <taxon>Polyporales</taxon>
        <taxon>Adustoporiaceae</taxon>
        <taxon>Rhodonia</taxon>
    </lineage>
</organism>
<protein>
    <submittedName>
        <fullName evidence="2">Uncharacterized protein</fullName>
    </submittedName>
</protein>